<keyword evidence="7" id="KW-0964">Secreted</keyword>
<sequence>MFKDFIKKLYSKMKTTVTVTAVSSVPAVAMAADLAAGAKQDVKDTLGVGSTAWTILLVLEILAAVFMYIKTKNLALFGGIIALICQ</sequence>
<gene>
    <name evidence="13" type="ORF">BKK50_09040</name>
</gene>
<feature type="signal peptide" evidence="12">
    <location>
        <begin position="1"/>
        <end position="31"/>
    </location>
</feature>
<evidence type="ECO:0000313" key="14">
    <source>
        <dbReference type="Proteomes" id="UP000189433"/>
    </source>
</evidence>
<evidence type="ECO:0000256" key="8">
    <source>
        <dbReference type="ARBA" id="ARBA00022971"/>
    </source>
</evidence>
<evidence type="ECO:0000256" key="4">
    <source>
        <dbReference type="ARBA" id="ARBA00018586"/>
    </source>
</evidence>
<evidence type="ECO:0000256" key="12">
    <source>
        <dbReference type="SAM" id="SignalP"/>
    </source>
</evidence>
<evidence type="ECO:0000256" key="6">
    <source>
        <dbReference type="ARBA" id="ARBA00022519"/>
    </source>
</evidence>
<name>A0A1V3II96_9PAST</name>
<keyword evidence="6" id="KW-0997">Cell inner membrane</keyword>
<evidence type="ECO:0000256" key="1">
    <source>
        <dbReference type="ARBA" id="ARBA00004429"/>
    </source>
</evidence>
<comment type="similarity">
    <text evidence="3">Belongs to the TraA family.</text>
</comment>
<dbReference type="OrthoDB" id="6540644at2"/>
<reference evidence="13 14" key="1">
    <citation type="submission" date="2016-10" db="EMBL/GenBank/DDBJ databases">
        <title>Rodentibacter gen. nov. and new species.</title>
        <authorList>
            <person name="Christensen H."/>
        </authorList>
    </citation>
    <scope>NUCLEOTIDE SEQUENCE [LARGE SCALE GENOMIC DNA]</scope>
    <source>
        <strain evidence="13 14">CCUG17206</strain>
    </source>
</reference>
<comment type="subunit">
    <text evidence="10">Monomer. Interacts with itself to form filaments; also interacts with TraQ.</text>
</comment>
<organism evidence="13 14">
    <name type="scientific">Rodentibacter rarus</name>
    <dbReference type="NCBI Taxonomy" id="1908260"/>
    <lineage>
        <taxon>Bacteria</taxon>
        <taxon>Pseudomonadati</taxon>
        <taxon>Pseudomonadota</taxon>
        <taxon>Gammaproteobacteria</taxon>
        <taxon>Pasteurellales</taxon>
        <taxon>Pasteurellaceae</taxon>
        <taxon>Rodentibacter</taxon>
    </lineage>
</organism>
<evidence type="ECO:0000256" key="2">
    <source>
        <dbReference type="ARBA" id="ARBA00004613"/>
    </source>
</evidence>
<evidence type="ECO:0000256" key="5">
    <source>
        <dbReference type="ARBA" id="ARBA00022475"/>
    </source>
</evidence>
<feature type="chain" id="PRO_5012595494" description="Pilin" evidence="12">
    <location>
        <begin position="32"/>
        <end position="86"/>
    </location>
</feature>
<protein>
    <recommendedName>
        <fullName evidence="4">Pilin</fullName>
    </recommendedName>
</protein>
<keyword evidence="11" id="KW-1133">Transmembrane helix</keyword>
<evidence type="ECO:0000256" key="11">
    <source>
        <dbReference type="SAM" id="Phobius"/>
    </source>
</evidence>
<keyword evidence="12" id="KW-0732">Signal</keyword>
<dbReference type="RefSeq" id="WP_077417461.1">
    <property type="nucleotide sequence ID" value="NZ_MLHJ01000095.1"/>
</dbReference>
<keyword evidence="8" id="KW-0184">Conjugation</keyword>
<keyword evidence="5" id="KW-1003">Cell membrane</keyword>
<dbReference type="GO" id="GO:0005576">
    <property type="term" value="C:extracellular region"/>
    <property type="evidence" value="ECO:0007669"/>
    <property type="project" value="UniProtKB-SubCell"/>
</dbReference>
<proteinExistence type="inferred from homology"/>
<comment type="subcellular location">
    <subcellularLocation>
        <location evidence="1">Cell inner membrane</location>
        <topology evidence="1">Multi-pass membrane protein</topology>
    </subcellularLocation>
    <subcellularLocation>
        <location evidence="2">Secreted</location>
    </subcellularLocation>
</comment>
<evidence type="ECO:0000256" key="10">
    <source>
        <dbReference type="ARBA" id="ARBA00026027"/>
    </source>
</evidence>
<evidence type="ECO:0000256" key="7">
    <source>
        <dbReference type="ARBA" id="ARBA00022525"/>
    </source>
</evidence>
<keyword evidence="9 11" id="KW-0472">Membrane</keyword>
<keyword evidence="14" id="KW-1185">Reference proteome</keyword>
<dbReference type="GO" id="GO:0005886">
    <property type="term" value="C:plasma membrane"/>
    <property type="evidence" value="ECO:0007669"/>
    <property type="project" value="UniProtKB-SubCell"/>
</dbReference>
<comment type="caution">
    <text evidence="13">The sequence shown here is derived from an EMBL/GenBank/DDBJ whole genome shotgun (WGS) entry which is preliminary data.</text>
</comment>
<dbReference type="InterPro" id="IPR008873">
    <property type="entry name" value="TraA"/>
</dbReference>
<keyword evidence="11" id="KW-0812">Transmembrane</keyword>
<accession>A0A1V3II96</accession>
<dbReference type="EMBL" id="MLHJ01000095">
    <property type="protein sequence ID" value="OOF40962.1"/>
    <property type="molecule type" value="Genomic_DNA"/>
</dbReference>
<feature type="transmembrane region" description="Helical" evidence="11">
    <location>
        <begin position="47"/>
        <end position="69"/>
    </location>
</feature>
<dbReference type="AlphaFoldDB" id="A0A1V3II96"/>
<dbReference type="Proteomes" id="UP000189433">
    <property type="component" value="Unassembled WGS sequence"/>
</dbReference>
<evidence type="ECO:0000313" key="13">
    <source>
        <dbReference type="EMBL" id="OOF40962.1"/>
    </source>
</evidence>
<evidence type="ECO:0000256" key="9">
    <source>
        <dbReference type="ARBA" id="ARBA00023136"/>
    </source>
</evidence>
<dbReference type="Pfam" id="PF05513">
    <property type="entry name" value="TraA"/>
    <property type="match status" value="1"/>
</dbReference>
<evidence type="ECO:0000256" key="3">
    <source>
        <dbReference type="ARBA" id="ARBA00009586"/>
    </source>
</evidence>